<dbReference type="GO" id="GO:0046677">
    <property type="term" value="P:response to antibiotic"/>
    <property type="evidence" value="ECO:0007669"/>
    <property type="project" value="UniProtKB-KW"/>
</dbReference>
<dbReference type="InterPro" id="IPR020846">
    <property type="entry name" value="MFS_dom"/>
</dbReference>
<feature type="transmembrane region" description="Helical" evidence="6">
    <location>
        <begin position="167"/>
        <end position="186"/>
    </location>
</feature>
<dbReference type="EMBL" id="LJGV01000022">
    <property type="protein sequence ID" value="OEU99791.1"/>
    <property type="molecule type" value="Genomic_DNA"/>
</dbReference>
<evidence type="ECO:0000256" key="4">
    <source>
        <dbReference type="ARBA" id="ARBA00023136"/>
    </source>
</evidence>
<evidence type="ECO:0000256" key="1">
    <source>
        <dbReference type="ARBA" id="ARBA00004651"/>
    </source>
</evidence>
<comment type="subcellular location">
    <subcellularLocation>
        <location evidence="1">Cell membrane</location>
        <topology evidence="1">Multi-pass membrane protein</topology>
    </subcellularLocation>
</comment>
<dbReference type="Gene3D" id="1.20.1720.10">
    <property type="entry name" value="Multidrug resistance protein D"/>
    <property type="match status" value="1"/>
</dbReference>
<feature type="transmembrane region" description="Helical" evidence="6">
    <location>
        <begin position="403"/>
        <end position="422"/>
    </location>
</feature>
<keyword evidence="3 6" id="KW-1133">Transmembrane helix</keyword>
<evidence type="ECO:0000313" key="9">
    <source>
        <dbReference type="Proteomes" id="UP000175829"/>
    </source>
</evidence>
<keyword evidence="5" id="KW-0046">Antibiotic resistance</keyword>
<dbReference type="Proteomes" id="UP000175829">
    <property type="component" value="Unassembled WGS sequence"/>
</dbReference>
<dbReference type="RefSeq" id="WP_069992525.1">
    <property type="nucleotide sequence ID" value="NZ_LJGV01000022.1"/>
</dbReference>
<evidence type="ECO:0000256" key="3">
    <source>
        <dbReference type="ARBA" id="ARBA00022989"/>
    </source>
</evidence>
<feature type="transmembrane region" description="Helical" evidence="6">
    <location>
        <begin position="303"/>
        <end position="324"/>
    </location>
</feature>
<name>A0A1E7K7A4_9ACTN</name>
<sequence>MSAPPERRARALTFLGSVTGAAVVALDGTVLTVAQPRLQQELGATFAQVQWTSTGYLVAVASLLVFAGRLGDRYGHQRLFALGMLGFGAASAGIGLCGSIGWVVALRVVQGVFGALLQPATLGMLRAVFPPERLATPIAVRTSVIGLAAACGPVLGGLLVAGPGWRAVFLLNVPAAVVGPLVLLAGRRDRPEPSPREALDLPGACLLGGALLGAVHTLVVTARDGWTAVDACLAVGGAVAAVAFVRHERRAAHPLVPAGLLRAPGIAPALALLVVSSAALFGTLFVGTFFLQDVLGLDPFVCGLRTLPLAATMVFGAPLCAVLLRRCGPRRTAGAGAASLAAGVLLLSRLGADAGAGGIGVAFFALGAGFAAVLVTATSVVVGRAPAEQAGVAGGVKQTAMNVGPAAGVALATTLLSFWTPARRSGAGAGFLTAMGPALTVLALLAATGLLLAVHLGSDRGIRGYRRVDSVSRRAQS</sequence>
<dbReference type="GO" id="GO:0005886">
    <property type="term" value="C:plasma membrane"/>
    <property type="evidence" value="ECO:0007669"/>
    <property type="project" value="UniProtKB-SubCell"/>
</dbReference>
<keyword evidence="2 6" id="KW-0812">Transmembrane</keyword>
<evidence type="ECO:0000256" key="2">
    <source>
        <dbReference type="ARBA" id="ARBA00022692"/>
    </source>
</evidence>
<feature type="transmembrane region" description="Helical" evidence="6">
    <location>
        <begin position="225"/>
        <end position="245"/>
    </location>
</feature>
<dbReference type="Gene3D" id="1.20.1250.20">
    <property type="entry name" value="MFS general substrate transporter like domains"/>
    <property type="match status" value="1"/>
</dbReference>
<feature type="transmembrane region" description="Helical" evidence="6">
    <location>
        <begin position="333"/>
        <end position="352"/>
    </location>
</feature>
<accession>A0A1E7K7A4</accession>
<protein>
    <submittedName>
        <fullName evidence="8">MFS transporter</fullName>
    </submittedName>
</protein>
<dbReference type="PATRIC" id="fig|943816.4.peg.3616"/>
<dbReference type="PROSITE" id="PS50850">
    <property type="entry name" value="MFS"/>
    <property type="match status" value="1"/>
</dbReference>
<evidence type="ECO:0000256" key="5">
    <source>
        <dbReference type="ARBA" id="ARBA00023251"/>
    </source>
</evidence>
<feature type="transmembrane region" description="Helical" evidence="6">
    <location>
        <begin position="266"/>
        <end position="291"/>
    </location>
</feature>
<comment type="caution">
    <text evidence="8">The sequence shown here is derived from an EMBL/GenBank/DDBJ whole genome shotgun (WGS) entry which is preliminary data.</text>
</comment>
<keyword evidence="4 6" id="KW-0472">Membrane</keyword>
<evidence type="ECO:0000259" key="7">
    <source>
        <dbReference type="PROSITE" id="PS50850"/>
    </source>
</evidence>
<organism evidence="8 9">
    <name type="scientific">Streptomyces qinglanensis</name>
    <dbReference type="NCBI Taxonomy" id="943816"/>
    <lineage>
        <taxon>Bacteria</taxon>
        <taxon>Bacillati</taxon>
        <taxon>Actinomycetota</taxon>
        <taxon>Actinomycetes</taxon>
        <taxon>Kitasatosporales</taxon>
        <taxon>Streptomycetaceae</taxon>
        <taxon>Streptomyces</taxon>
    </lineage>
</organism>
<feature type="transmembrane region" description="Helical" evidence="6">
    <location>
        <begin position="49"/>
        <end position="67"/>
    </location>
</feature>
<dbReference type="GO" id="GO:0022857">
    <property type="term" value="F:transmembrane transporter activity"/>
    <property type="evidence" value="ECO:0007669"/>
    <property type="project" value="InterPro"/>
</dbReference>
<feature type="transmembrane region" description="Helical" evidence="6">
    <location>
        <begin position="111"/>
        <end position="129"/>
    </location>
</feature>
<dbReference type="CDD" id="cd17321">
    <property type="entry name" value="MFS_MMR_MDR_like"/>
    <property type="match status" value="1"/>
</dbReference>
<evidence type="ECO:0000313" key="8">
    <source>
        <dbReference type="EMBL" id="OEU99791.1"/>
    </source>
</evidence>
<reference evidence="8 9" key="1">
    <citation type="journal article" date="2016" name="Front. Microbiol.">
        <title>Comparative Genomics Analysis of Streptomyces Species Reveals Their Adaptation to the Marine Environment and Their Diversity at the Genomic Level.</title>
        <authorList>
            <person name="Tian X."/>
            <person name="Zhang Z."/>
            <person name="Yang T."/>
            <person name="Chen M."/>
            <person name="Li J."/>
            <person name="Chen F."/>
            <person name="Yang J."/>
            <person name="Li W."/>
            <person name="Zhang B."/>
            <person name="Zhang Z."/>
            <person name="Wu J."/>
            <person name="Zhang C."/>
            <person name="Long L."/>
            <person name="Xiao J."/>
        </authorList>
    </citation>
    <scope>NUCLEOTIDE SEQUENCE [LARGE SCALE GENOMIC DNA]</scope>
    <source>
        <strain evidence="8 9">SCSIO M10379</strain>
    </source>
</reference>
<dbReference type="Pfam" id="PF07690">
    <property type="entry name" value="MFS_1"/>
    <property type="match status" value="1"/>
</dbReference>
<feature type="transmembrane region" description="Helical" evidence="6">
    <location>
        <begin position="79"/>
        <end position="105"/>
    </location>
</feature>
<dbReference type="PANTHER" id="PTHR42718:SF42">
    <property type="entry name" value="EXPORT PROTEIN"/>
    <property type="match status" value="1"/>
</dbReference>
<feature type="domain" description="Major facilitator superfamily (MFS) profile" evidence="7">
    <location>
        <begin position="13"/>
        <end position="461"/>
    </location>
</feature>
<dbReference type="AlphaFoldDB" id="A0A1E7K7A4"/>
<evidence type="ECO:0000256" key="6">
    <source>
        <dbReference type="SAM" id="Phobius"/>
    </source>
</evidence>
<feature type="transmembrane region" description="Helical" evidence="6">
    <location>
        <begin position="198"/>
        <end position="219"/>
    </location>
</feature>
<dbReference type="PANTHER" id="PTHR42718">
    <property type="entry name" value="MAJOR FACILITATOR SUPERFAMILY MULTIDRUG TRANSPORTER MFSC"/>
    <property type="match status" value="1"/>
</dbReference>
<gene>
    <name evidence="8" type="ORF">AN217_20470</name>
</gene>
<feature type="transmembrane region" description="Helical" evidence="6">
    <location>
        <begin position="434"/>
        <end position="457"/>
    </location>
</feature>
<dbReference type="SUPFAM" id="SSF103473">
    <property type="entry name" value="MFS general substrate transporter"/>
    <property type="match status" value="1"/>
</dbReference>
<proteinExistence type="predicted"/>
<dbReference type="InterPro" id="IPR011701">
    <property type="entry name" value="MFS"/>
</dbReference>
<dbReference type="InterPro" id="IPR036259">
    <property type="entry name" value="MFS_trans_sf"/>
</dbReference>
<feature type="transmembrane region" description="Helical" evidence="6">
    <location>
        <begin position="138"/>
        <end position="161"/>
    </location>
</feature>
<feature type="transmembrane region" description="Helical" evidence="6">
    <location>
        <begin position="358"/>
        <end position="382"/>
    </location>
</feature>